<dbReference type="GO" id="GO:0015293">
    <property type="term" value="F:symporter activity"/>
    <property type="evidence" value="ECO:0007669"/>
    <property type="project" value="InterPro"/>
</dbReference>
<accession>A0A917MWZ6</accession>
<proteinExistence type="predicted"/>
<dbReference type="Gene3D" id="1.10.3860.10">
    <property type="entry name" value="Sodium:dicarboxylate symporter"/>
    <property type="match status" value="1"/>
</dbReference>
<evidence type="ECO:0000313" key="8">
    <source>
        <dbReference type="Proteomes" id="UP000627292"/>
    </source>
</evidence>
<evidence type="ECO:0000256" key="2">
    <source>
        <dbReference type="ARBA" id="ARBA00022448"/>
    </source>
</evidence>
<comment type="subcellular location">
    <subcellularLocation>
        <location evidence="1">Membrane</location>
        <topology evidence="1">Multi-pass membrane protein</topology>
    </subcellularLocation>
</comment>
<gene>
    <name evidence="7" type="ORF">GCM10011379_31540</name>
</gene>
<keyword evidence="2" id="KW-0813">Transport</keyword>
<keyword evidence="4 6" id="KW-1133">Transmembrane helix</keyword>
<feature type="transmembrane region" description="Helical" evidence="6">
    <location>
        <begin position="45"/>
        <end position="69"/>
    </location>
</feature>
<feature type="transmembrane region" description="Helical" evidence="6">
    <location>
        <begin position="81"/>
        <end position="104"/>
    </location>
</feature>
<feature type="transmembrane region" description="Helical" evidence="6">
    <location>
        <begin position="185"/>
        <end position="203"/>
    </location>
</feature>
<evidence type="ECO:0000256" key="6">
    <source>
        <dbReference type="SAM" id="Phobius"/>
    </source>
</evidence>
<dbReference type="Pfam" id="PF00375">
    <property type="entry name" value="SDF"/>
    <property type="match status" value="1"/>
</dbReference>
<dbReference type="AlphaFoldDB" id="A0A917MWZ6"/>
<name>A0A917MWZ6_9BACT</name>
<dbReference type="EMBL" id="BMIB01000003">
    <property type="protein sequence ID" value="GGH71805.1"/>
    <property type="molecule type" value="Genomic_DNA"/>
</dbReference>
<keyword evidence="3 6" id="KW-0812">Transmembrane</keyword>
<dbReference type="Proteomes" id="UP000627292">
    <property type="component" value="Unassembled WGS sequence"/>
</dbReference>
<evidence type="ECO:0000256" key="4">
    <source>
        <dbReference type="ARBA" id="ARBA00022989"/>
    </source>
</evidence>
<evidence type="ECO:0000256" key="5">
    <source>
        <dbReference type="ARBA" id="ARBA00023136"/>
    </source>
</evidence>
<evidence type="ECO:0000313" key="7">
    <source>
        <dbReference type="EMBL" id="GGH71805.1"/>
    </source>
</evidence>
<feature type="transmembrane region" description="Helical" evidence="6">
    <location>
        <begin position="12"/>
        <end position="33"/>
    </location>
</feature>
<evidence type="ECO:0000256" key="1">
    <source>
        <dbReference type="ARBA" id="ARBA00004141"/>
    </source>
</evidence>
<organism evidence="7 8">
    <name type="scientific">Filimonas zeae</name>
    <dbReference type="NCBI Taxonomy" id="1737353"/>
    <lineage>
        <taxon>Bacteria</taxon>
        <taxon>Pseudomonadati</taxon>
        <taxon>Bacteroidota</taxon>
        <taxon>Chitinophagia</taxon>
        <taxon>Chitinophagales</taxon>
        <taxon>Chitinophagaceae</taxon>
        <taxon>Filimonas</taxon>
    </lineage>
</organism>
<comment type="caution">
    <text evidence="7">The sequence shown here is derived from an EMBL/GenBank/DDBJ whole genome shotgun (WGS) entry which is preliminary data.</text>
</comment>
<dbReference type="PRINTS" id="PR00173">
    <property type="entry name" value="EDTRNSPORT"/>
</dbReference>
<keyword evidence="8" id="KW-1185">Reference proteome</keyword>
<dbReference type="SUPFAM" id="SSF118215">
    <property type="entry name" value="Proton glutamate symport protein"/>
    <property type="match status" value="1"/>
</dbReference>
<dbReference type="GO" id="GO:0016020">
    <property type="term" value="C:membrane"/>
    <property type="evidence" value="ECO:0007669"/>
    <property type="project" value="UniProtKB-SubCell"/>
</dbReference>
<dbReference type="InterPro" id="IPR036458">
    <property type="entry name" value="Na:dicarbo_symporter_sf"/>
</dbReference>
<feature type="transmembrane region" description="Helical" evidence="6">
    <location>
        <begin position="146"/>
        <end position="164"/>
    </location>
</feature>
<reference evidence="7" key="1">
    <citation type="journal article" date="2014" name="Int. J. Syst. Evol. Microbiol.">
        <title>Complete genome sequence of Corynebacterium casei LMG S-19264T (=DSM 44701T), isolated from a smear-ripened cheese.</title>
        <authorList>
            <consortium name="US DOE Joint Genome Institute (JGI-PGF)"/>
            <person name="Walter F."/>
            <person name="Albersmeier A."/>
            <person name="Kalinowski J."/>
            <person name="Ruckert C."/>
        </authorList>
    </citation>
    <scope>NUCLEOTIDE SEQUENCE</scope>
    <source>
        <strain evidence="7">CGMCC 1.15290</strain>
    </source>
</reference>
<dbReference type="RefSeq" id="WP_188953924.1">
    <property type="nucleotide sequence ID" value="NZ_BMIB01000003.1"/>
</dbReference>
<dbReference type="PANTHER" id="PTHR11958">
    <property type="entry name" value="SODIUM/DICARBOXYLATE SYMPORTER-RELATED"/>
    <property type="match status" value="1"/>
</dbReference>
<sequence length="412" mass="43875">MSEGTRSFLRNYSSILWLMGGIAAGTIAGLWLGPDTGLLKPIGDIFINLLFMAVIPLVFFAISSAVAAVEGSSRLGRLFAVMLLVFTGTALVAAVFTLLGVYVFPVHQVVGKAGDIPVHGEVTDLGTQLTQLFTVSEFYELLSRKSMLPLIIFSLLTGFAARQAGDKGVAFRQFLLSGNEVMKQLLTYIMKLAPVGLGAYFAYQVGTVGPQLFGTYARSLGLYYVLGLLYYLIFFTLYAFIARGKEGVRLYWKNNLVPSLTAVGTCSSVASIPANLEAAARMKIPAAVRNIVVPLGATLHKEGSSISSMIKIAVVFAMFNKPLSGVDTLALALGISVVVSMVEGGIPNGGYIGELLVMSVYQFPPEALPAVMIIGTLVDPMATLLNVTGDTASAMLVGRFMRLKPEEVEAAA</sequence>
<evidence type="ECO:0000256" key="3">
    <source>
        <dbReference type="ARBA" id="ARBA00022692"/>
    </source>
</evidence>
<reference evidence="7" key="2">
    <citation type="submission" date="2020-09" db="EMBL/GenBank/DDBJ databases">
        <authorList>
            <person name="Sun Q."/>
            <person name="Zhou Y."/>
        </authorList>
    </citation>
    <scope>NUCLEOTIDE SEQUENCE</scope>
    <source>
        <strain evidence="7">CGMCC 1.15290</strain>
    </source>
</reference>
<dbReference type="PANTHER" id="PTHR11958:SF63">
    <property type="entry name" value="AMINO ACID TRANSPORTER"/>
    <property type="match status" value="1"/>
</dbReference>
<dbReference type="InterPro" id="IPR050746">
    <property type="entry name" value="DAACS"/>
</dbReference>
<protein>
    <submittedName>
        <fullName evidence="7">Sodium:proton antiporter</fullName>
    </submittedName>
</protein>
<keyword evidence="5 6" id="KW-0472">Membrane</keyword>
<dbReference type="InterPro" id="IPR001991">
    <property type="entry name" value="Na-dicarboxylate_symporter"/>
</dbReference>
<feature type="transmembrane region" description="Helical" evidence="6">
    <location>
        <begin position="223"/>
        <end position="241"/>
    </location>
</feature>